<dbReference type="InterPro" id="IPR002421">
    <property type="entry name" value="5-3_exonuclease"/>
</dbReference>
<feature type="region of interest" description="Interaction with DNA" evidence="10">
    <location>
        <begin position="283"/>
        <end position="288"/>
    </location>
</feature>
<dbReference type="EC" id="3.1.-.-" evidence="10"/>
<evidence type="ECO:0000256" key="9">
    <source>
        <dbReference type="ARBA" id="ARBA00074952"/>
    </source>
</evidence>
<dbReference type="CDD" id="cd09859">
    <property type="entry name" value="PIN_53EXO"/>
    <property type="match status" value="1"/>
</dbReference>
<dbReference type="SUPFAM" id="SSF47807">
    <property type="entry name" value="5' to 3' exonuclease, C-terminal subdomain"/>
    <property type="match status" value="1"/>
</dbReference>
<dbReference type="SMART" id="SM00279">
    <property type="entry name" value="HhH2"/>
    <property type="match status" value="1"/>
</dbReference>
<dbReference type="InterPro" id="IPR036279">
    <property type="entry name" value="5-3_exonuclease_C_sf"/>
</dbReference>
<protein>
    <recommendedName>
        <fullName evidence="9 10">Flap endonuclease Xni</fullName>
        <shortName evidence="10">FEN</shortName>
        <ecNumber evidence="10">3.1.-.-</ecNumber>
    </recommendedName>
</protein>
<dbReference type="GO" id="GO:0033567">
    <property type="term" value="P:DNA replication, Okazaki fragment processing"/>
    <property type="evidence" value="ECO:0007669"/>
    <property type="project" value="UniProtKB-UniRule"/>
</dbReference>
<feature type="binding site" evidence="10">
    <location>
        <position position="279"/>
    </location>
    <ligand>
        <name>K(+)</name>
        <dbReference type="ChEBI" id="CHEBI:29103"/>
    </ligand>
</feature>
<comment type="function">
    <text evidence="10">Has flap endonuclease activity. During DNA replication, flap endonucleases cleave the 5'-overhanging flap structure that is generated by displacement synthesis when DNA polymerase encounters the 5'-end of a downstream Okazaki fragment.</text>
</comment>
<dbReference type="GO" id="GO:0030955">
    <property type="term" value="F:potassium ion binding"/>
    <property type="evidence" value="ECO:0007669"/>
    <property type="project" value="UniProtKB-UniRule"/>
</dbReference>
<dbReference type="PANTHER" id="PTHR42646:SF2">
    <property type="entry name" value="5'-3' EXONUCLEASE FAMILY PROTEIN"/>
    <property type="match status" value="1"/>
</dbReference>
<evidence type="ECO:0000313" key="13">
    <source>
        <dbReference type="Proteomes" id="UP000244334"/>
    </source>
</evidence>
<organism evidence="12 13">
    <name type="scientific">Candidatus Erwinia dacicola</name>
    <dbReference type="NCBI Taxonomy" id="252393"/>
    <lineage>
        <taxon>Bacteria</taxon>
        <taxon>Pseudomonadati</taxon>
        <taxon>Pseudomonadota</taxon>
        <taxon>Gammaproteobacteria</taxon>
        <taxon>Enterobacterales</taxon>
        <taxon>Erwiniaceae</taxon>
        <taxon>Erwinia</taxon>
    </lineage>
</organism>
<dbReference type="InterPro" id="IPR038969">
    <property type="entry name" value="FEN"/>
</dbReference>
<feature type="domain" description="5'-3' exonuclease" evidence="11">
    <location>
        <begin position="102"/>
        <end position="349"/>
    </location>
</feature>
<proteinExistence type="inferred from homology"/>
<dbReference type="CDD" id="cd09898">
    <property type="entry name" value="H3TH_53EXO"/>
    <property type="match status" value="1"/>
</dbReference>
<comment type="cofactor">
    <cofactor evidence="10">
        <name>Mg(2+)</name>
        <dbReference type="ChEBI" id="CHEBI:18420"/>
    </cofactor>
    <text evidence="10">Binds 2 Mg(2+) per subunit. Only one magnesium ion has a direct interaction with the protein, the other interactions are indirect.</text>
</comment>
<keyword evidence="2 10" id="KW-0479">Metal-binding</keyword>
<dbReference type="Proteomes" id="UP000244334">
    <property type="component" value="Unassembled WGS sequence"/>
</dbReference>
<keyword evidence="5 10" id="KW-0460">Magnesium</keyword>
<evidence type="ECO:0000256" key="2">
    <source>
        <dbReference type="ARBA" id="ARBA00022723"/>
    </source>
</evidence>
<dbReference type="EMBL" id="LJAM02000224">
    <property type="protein sequence ID" value="RAP70972.1"/>
    <property type="molecule type" value="Genomic_DNA"/>
</dbReference>
<dbReference type="Pfam" id="PF01367">
    <property type="entry name" value="5_3_exonuc"/>
    <property type="match status" value="1"/>
</dbReference>
<evidence type="ECO:0000256" key="4">
    <source>
        <dbReference type="ARBA" id="ARBA00022801"/>
    </source>
</evidence>
<comment type="cofactor">
    <cofactor evidence="10">
        <name>K(+)</name>
        <dbReference type="ChEBI" id="CHEBI:29103"/>
    </cofactor>
    <text evidence="10">Binds 1 K(+) per subunit. The potassium ion strongly increases the affinity for DNA.</text>
</comment>
<dbReference type="Pfam" id="PF02739">
    <property type="entry name" value="5_3_exonuc_N"/>
    <property type="match status" value="1"/>
</dbReference>
<dbReference type="GO" id="GO:0003677">
    <property type="term" value="F:DNA binding"/>
    <property type="evidence" value="ECO:0007669"/>
    <property type="project" value="UniProtKB-UniRule"/>
</dbReference>
<dbReference type="HAMAP" id="MF_01192">
    <property type="entry name" value="Xni"/>
    <property type="match status" value="1"/>
</dbReference>
<accession>A0A328TNC8</accession>
<evidence type="ECO:0000256" key="5">
    <source>
        <dbReference type="ARBA" id="ARBA00022842"/>
    </source>
</evidence>
<keyword evidence="3 10" id="KW-0255">Endonuclease</keyword>
<evidence type="ECO:0000256" key="6">
    <source>
        <dbReference type="ARBA" id="ARBA00022958"/>
    </source>
</evidence>
<dbReference type="FunFam" id="3.40.50.1010:FF:000011">
    <property type="entry name" value="Flap endonuclease Xni"/>
    <property type="match status" value="1"/>
</dbReference>
<evidence type="ECO:0000259" key="11">
    <source>
        <dbReference type="SMART" id="SM00475"/>
    </source>
</evidence>
<feature type="binding site" evidence="10">
    <location>
        <position position="281"/>
    </location>
    <ligand>
        <name>K(+)</name>
        <dbReference type="ChEBI" id="CHEBI:29103"/>
    </ligand>
</feature>
<reference evidence="12" key="1">
    <citation type="submission" date="2018-04" db="EMBL/GenBank/DDBJ databases">
        <title>Genomes of the Obligate Erwinia dacicola and Facultative Enterobacter sp. OLF Endosymbionts of the Olive Fruit fly, Bactrocera oleae.</title>
        <authorList>
            <person name="Estes A.M."/>
            <person name="Hearn D.J."/>
            <person name="Agarwal S."/>
            <person name="Pierson E.A."/>
            <person name="Dunning-Hotopp J.C."/>
        </authorList>
    </citation>
    <scope>NUCLEOTIDE SEQUENCE [LARGE SCALE GENOMIC DNA]</scope>
    <source>
        <strain evidence="12">Oroville</strain>
    </source>
</reference>
<dbReference type="AlphaFoldDB" id="A0A328TNC8"/>
<dbReference type="PANTHER" id="PTHR42646">
    <property type="entry name" value="FLAP ENDONUCLEASE XNI"/>
    <property type="match status" value="1"/>
</dbReference>
<keyword evidence="4 10" id="KW-0378">Hydrolase</keyword>
<keyword evidence="1 10" id="KW-0540">Nuclease</keyword>
<dbReference type="Gene3D" id="3.40.50.1010">
    <property type="entry name" value="5'-nuclease"/>
    <property type="match status" value="1"/>
</dbReference>
<keyword evidence="13" id="KW-1185">Reference proteome</keyword>
<dbReference type="Pfam" id="PF11892">
    <property type="entry name" value="PpnN_C"/>
    <property type="match status" value="1"/>
</dbReference>
<evidence type="ECO:0000256" key="1">
    <source>
        <dbReference type="ARBA" id="ARBA00022722"/>
    </source>
</evidence>
<dbReference type="SUPFAM" id="SSF88723">
    <property type="entry name" value="PIN domain-like"/>
    <property type="match status" value="1"/>
</dbReference>
<gene>
    <name evidence="10" type="primary">xni</name>
    <name evidence="10" type="synonym">ygdG</name>
    <name evidence="12" type="ORF">ACZ87_02221</name>
</gene>
<evidence type="ECO:0000313" key="12">
    <source>
        <dbReference type="EMBL" id="RAP70972.1"/>
    </source>
</evidence>
<comment type="similarity">
    <text evidence="8 10">Belongs to the Xni family.</text>
</comment>
<feature type="binding site" evidence="10">
    <location>
        <position position="270"/>
    </location>
    <ligand>
        <name>K(+)</name>
        <dbReference type="ChEBI" id="CHEBI:29103"/>
    </ligand>
</feature>
<keyword evidence="6 10" id="KW-0630">Potassium</keyword>
<feature type="binding site" evidence="10">
    <location>
        <position position="203"/>
    </location>
    <ligand>
        <name>Mg(2+)</name>
        <dbReference type="ChEBI" id="CHEBI:18420"/>
    </ligand>
</feature>
<dbReference type="InterPro" id="IPR020045">
    <property type="entry name" value="DNA_polI_H3TH"/>
</dbReference>
<feature type="binding site" evidence="10">
    <location>
        <position position="284"/>
    </location>
    <ligand>
        <name>K(+)</name>
        <dbReference type="ChEBI" id="CHEBI:29103"/>
    </ligand>
</feature>
<dbReference type="NCBIfam" id="NF007017">
    <property type="entry name" value="PRK09482.1"/>
    <property type="match status" value="1"/>
</dbReference>
<dbReference type="GO" id="GO:0008409">
    <property type="term" value="F:5'-3' exonuclease activity"/>
    <property type="evidence" value="ECO:0007669"/>
    <property type="project" value="InterPro"/>
</dbReference>
<evidence type="ECO:0000256" key="3">
    <source>
        <dbReference type="ARBA" id="ARBA00022759"/>
    </source>
</evidence>
<evidence type="ECO:0000256" key="10">
    <source>
        <dbReference type="HAMAP-Rule" id="MF_01192"/>
    </source>
</evidence>
<evidence type="ECO:0000256" key="7">
    <source>
        <dbReference type="ARBA" id="ARBA00023125"/>
    </source>
</evidence>
<dbReference type="GO" id="GO:0000287">
    <property type="term" value="F:magnesium ion binding"/>
    <property type="evidence" value="ECO:0007669"/>
    <property type="project" value="UniProtKB-UniRule"/>
</dbReference>
<sequence>MANLNLSPDQSVEDLAAALRRTFSGIVAGNVKDVGICAIKEKGPYKLHGDPEIMRSMDDLLQGFVAQHRMKLPAGQCLYSLLRNHQATDERPAGRSRLTILHHLLIIDALNLIRRIHAVQGSPCQDACLNAIHQLLMHTRPTHTVAVFDDADCADSWRHRLLPDYKAGRSPMPDALHNEMPLLRAAFVGVGVNCWHSPGDEADDLAATLASKVAAAGHKATIVSTDKGYCQMLAPNVQIRDYFQKRWLDVPFIATEFGVAPAQLTDYWGLAGISSSKIPDVPGIGGKSATRLLPQFGSLAGIYQQLNRMPEKWRNKLEQHRQMAEICQQVATLRTDLVLAGNLKDLRLP</sequence>
<dbReference type="InterPro" id="IPR022895">
    <property type="entry name" value="Xni"/>
</dbReference>
<evidence type="ECO:0000256" key="8">
    <source>
        <dbReference type="ARBA" id="ARBA00061117"/>
    </source>
</evidence>
<dbReference type="InterPro" id="IPR021826">
    <property type="entry name" value="PpnN_C"/>
</dbReference>
<keyword evidence="7 10" id="KW-0238">DNA-binding</keyword>
<dbReference type="InterPro" id="IPR020046">
    <property type="entry name" value="5-3_exonucl_a-hlix_arch_N"/>
</dbReference>
<dbReference type="Gene3D" id="1.10.150.20">
    <property type="entry name" value="5' to 3' exonuclease, C-terminal subdomain"/>
    <property type="match status" value="1"/>
</dbReference>
<dbReference type="SMART" id="SM00475">
    <property type="entry name" value="53EXOc"/>
    <property type="match status" value="1"/>
</dbReference>
<dbReference type="InterPro" id="IPR008918">
    <property type="entry name" value="HhH2"/>
</dbReference>
<dbReference type="FunFam" id="1.10.150.20:FF:000003">
    <property type="entry name" value="DNA polymerase I"/>
    <property type="match status" value="1"/>
</dbReference>
<dbReference type="GO" id="GO:0017108">
    <property type="term" value="F:5'-flap endonuclease activity"/>
    <property type="evidence" value="ECO:0007669"/>
    <property type="project" value="UniProtKB-UniRule"/>
</dbReference>
<comment type="caution">
    <text evidence="12">The sequence shown here is derived from an EMBL/GenBank/DDBJ whole genome shotgun (WGS) entry which is preliminary data.</text>
</comment>
<feature type="binding site" evidence="10">
    <location>
        <position position="271"/>
    </location>
    <ligand>
        <name>K(+)</name>
        <dbReference type="ChEBI" id="CHEBI:29103"/>
    </ligand>
</feature>
<dbReference type="Gene3D" id="3.40.50.450">
    <property type="match status" value="1"/>
</dbReference>
<dbReference type="InterPro" id="IPR029060">
    <property type="entry name" value="PIN-like_dom_sf"/>
</dbReference>
<name>A0A328TNC8_9GAMM</name>